<organism evidence="1 2">
    <name type="scientific">Flagellimonas aequoris</name>
    <dbReference type="NCBI Taxonomy" id="2306997"/>
    <lineage>
        <taxon>Bacteria</taxon>
        <taxon>Pseudomonadati</taxon>
        <taxon>Bacteroidota</taxon>
        <taxon>Flavobacteriia</taxon>
        <taxon>Flavobacteriales</taxon>
        <taxon>Flavobacteriaceae</taxon>
        <taxon>Flagellimonas</taxon>
    </lineage>
</organism>
<accession>A0A418N7Z2</accession>
<evidence type="ECO:0000313" key="1">
    <source>
        <dbReference type="EMBL" id="RIV71162.1"/>
    </source>
</evidence>
<sequence length="207" mass="24285">MNTRRYFMEWAETANIKGVQNIEMARFLNIREKKYVFESLHSMNDSVDTQEYFQDFISLEVQRYHIMENSIIEVENACEEISLAVEFCAKSPEEKQKTSFKINANLKDYLVKTDFLWTNQENTAPFAQKTHYLFMPSYLKLAPKELSLIGLNSMLLDLMDYSSEFSFHDILNLVSDALGEEPGNMRDILLEYITGQVLYYRTFLVAK</sequence>
<protein>
    <submittedName>
        <fullName evidence="1">Uncharacterized protein</fullName>
    </submittedName>
</protein>
<dbReference type="Proteomes" id="UP000284189">
    <property type="component" value="Unassembled WGS sequence"/>
</dbReference>
<proteinExistence type="predicted"/>
<dbReference type="RefSeq" id="WP_119639939.1">
    <property type="nucleotide sequence ID" value="NZ_QXFJ01000019.1"/>
</dbReference>
<gene>
    <name evidence="1" type="ORF">D2U88_08515</name>
</gene>
<comment type="caution">
    <text evidence="1">The sequence shown here is derived from an EMBL/GenBank/DDBJ whole genome shotgun (WGS) entry which is preliminary data.</text>
</comment>
<name>A0A418N7Z2_9FLAO</name>
<dbReference type="EMBL" id="QXFJ01000019">
    <property type="protein sequence ID" value="RIV71162.1"/>
    <property type="molecule type" value="Genomic_DNA"/>
</dbReference>
<dbReference type="AlphaFoldDB" id="A0A418N7Z2"/>
<reference evidence="1 2" key="1">
    <citation type="submission" date="2018-08" db="EMBL/GenBank/DDBJ databases">
        <title>Proposal of Muricauda 72 sp.nov. and Muricauda NH166 sp.nov., isolated from seawater.</title>
        <authorList>
            <person name="Cheng H."/>
            <person name="Wu Y.-H."/>
            <person name="Guo L.-L."/>
            <person name="Xu X.-W."/>
        </authorList>
    </citation>
    <scope>NUCLEOTIDE SEQUENCE [LARGE SCALE GENOMIC DNA]</scope>
    <source>
        <strain evidence="1 2">NH166</strain>
    </source>
</reference>
<evidence type="ECO:0000313" key="2">
    <source>
        <dbReference type="Proteomes" id="UP000284189"/>
    </source>
</evidence>